<evidence type="ECO:0000256" key="3">
    <source>
        <dbReference type="ARBA" id="ARBA00022741"/>
    </source>
</evidence>
<reference evidence="7" key="1">
    <citation type="journal article" date="2019" name="Int. J. Syst. Evol. Microbiol.">
        <title>The Global Catalogue of Microorganisms (GCM) 10K type strain sequencing project: providing services to taxonomists for standard genome sequencing and annotation.</title>
        <authorList>
            <consortium name="The Broad Institute Genomics Platform"/>
            <consortium name="The Broad Institute Genome Sequencing Center for Infectious Disease"/>
            <person name="Wu L."/>
            <person name="Ma J."/>
        </authorList>
    </citation>
    <scope>NUCLEOTIDE SEQUENCE [LARGE SCALE GENOMIC DNA]</scope>
    <source>
        <strain evidence="7">JCM 31486</strain>
    </source>
</reference>
<evidence type="ECO:0000313" key="7">
    <source>
        <dbReference type="Proteomes" id="UP001597045"/>
    </source>
</evidence>
<evidence type="ECO:0000256" key="1">
    <source>
        <dbReference type="ARBA" id="ARBA00022448"/>
    </source>
</evidence>
<keyword evidence="7" id="KW-1185">Reference proteome</keyword>
<evidence type="ECO:0000259" key="5">
    <source>
        <dbReference type="Pfam" id="PF00005"/>
    </source>
</evidence>
<dbReference type="PANTHER" id="PTHR43790">
    <property type="entry name" value="CARBOHYDRATE TRANSPORT ATP-BINDING PROTEIN MG119-RELATED"/>
    <property type="match status" value="1"/>
</dbReference>
<organism evidence="6 7">
    <name type="scientific">Kibdelosporangium lantanae</name>
    <dbReference type="NCBI Taxonomy" id="1497396"/>
    <lineage>
        <taxon>Bacteria</taxon>
        <taxon>Bacillati</taxon>
        <taxon>Actinomycetota</taxon>
        <taxon>Actinomycetes</taxon>
        <taxon>Pseudonocardiales</taxon>
        <taxon>Pseudonocardiaceae</taxon>
        <taxon>Kibdelosporangium</taxon>
    </lineage>
</organism>
<dbReference type="Proteomes" id="UP001597045">
    <property type="component" value="Unassembled WGS sequence"/>
</dbReference>
<dbReference type="InterPro" id="IPR027417">
    <property type="entry name" value="P-loop_NTPase"/>
</dbReference>
<keyword evidence="2" id="KW-0677">Repeat</keyword>
<keyword evidence="1" id="KW-0813">Transport</keyword>
<feature type="domain" description="ABC transporter" evidence="5">
    <location>
        <begin position="7"/>
        <end position="39"/>
    </location>
</feature>
<gene>
    <name evidence="6" type="ORF">ACFQ1S_34525</name>
</gene>
<evidence type="ECO:0000256" key="4">
    <source>
        <dbReference type="ARBA" id="ARBA00022840"/>
    </source>
</evidence>
<dbReference type="SUPFAM" id="SSF52540">
    <property type="entry name" value="P-loop containing nucleoside triphosphate hydrolases"/>
    <property type="match status" value="1"/>
</dbReference>
<evidence type="ECO:0000313" key="6">
    <source>
        <dbReference type="EMBL" id="MFD1050278.1"/>
    </source>
</evidence>
<keyword evidence="3" id="KW-0547">Nucleotide-binding</keyword>
<name>A0ABW3MJI1_9PSEU</name>
<dbReference type="GO" id="GO:0005524">
    <property type="term" value="F:ATP binding"/>
    <property type="evidence" value="ECO:0007669"/>
    <property type="project" value="UniProtKB-KW"/>
</dbReference>
<sequence length="116" mass="12421">AATCSTRPVSSLSGGNQQKVSLAKWLAADTEILIIDEPTVGIDVRTKGAFHQLIWQLAADGHAILLITSDLVEMVTLADRIVVMRGFHVCGEVVNSHAYSPMSEEVMGLIHADLPA</sequence>
<dbReference type="InterPro" id="IPR003439">
    <property type="entry name" value="ABC_transporter-like_ATP-bd"/>
</dbReference>
<dbReference type="EMBL" id="JBHTIS010002729">
    <property type="protein sequence ID" value="MFD1050278.1"/>
    <property type="molecule type" value="Genomic_DNA"/>
</dbReference>
<accession>A0ABW3MJI1</accession>
<comment type="caution">
    <text evidence="6">The sequence shown here is derived from an EMBL/GenBank/DDBJ whole genome shotgun (WGS) entry which is preliminary data.</text>
</comment>
<evidence type="ECO:0000256" key="2">
    <source>
        <dbReference type="ARBA" id="ARBA00022737"/>
    </source>
</evidence>
<dbReference type="Gene3D" id="3.40.50.300">
    <property type="entry name" value="P-loop containing nucleotide triphosphate hydrolases"/>
    <property type="match status" value="1"/>
</dbReference>
<feature type="non-terminal residue" evidence="6">
    <location>
        <position position="1"/>
    </location>
</feature>
<dbReference type="InterPro" id="IPR050107">
    <property type="entry name" value="ABC_carbohydrate_import_ATPase"/>
</dbReference>
<dbReference type="Pfam" id="PF00005">
    <property type="entry name" value="ABC_tran"/>
    <property type="match status" value="1"/>
</dbReference>
<proteinExistence type="predicted"/>
<protein>
    <submittedName>
        <fullName evidence="6">ATP-binding cassette domain-containing protein</fullName>
    </submittedName>
</protein>
<dbReference type="PANTHER" id="PTHR43790:SF9">
    <property type="entry name" value="GALACTOFURANOSE TRANSPORTER ATP-BINDING PROTEIN YTFR"/>
    <property type="match status" value="1"/>
</dbReference>
<keyword evidence="4 6" id="KW-0067">ATP-binding</keyword>